<name>A0ABZ3E933_9GAMM</name>
<dbReference type="Proteomes" id="UP001445268">
    <property type="component" value="Plasmid unnamed2"/>
</dbReference>
<organism evidence="1 2">
    <name type="scientific">Marinobacter alkaliphilus</name>
    <dbReference type="NCBI Taxonomy" id="254719"/>
    <lineage>
        <taxon>Bacteria</taxon>
        <taxon>Pseudomonadati</taxon>
        <taxon>Pseudomonadota</taxon>
        <taxon>Gammaproteobacteria</taxon>
        <taxon>Pseudomonadales</taxon>
        <taxon>Marinobacteraceae</taxon>
        <taxon>Marinobacter</taxon>
    </lineage>
</organism>
<dbReference type="RefSeq" id="WP_342632760.1">
    <property type="nucleotide sequence ID" value="NZ_CP152382.1"/>
</dbReference>
<evidence type="ECO:0000313" key="1">
    <source>
        <dbReference type="EMBL" id="XAF56212.1"/>
    </source>
</evidence>
<accession>A0ABZ3E933</accession>
<keyword evidence="2" id="KW-1185">Reference proteome</keyword>
<proteinExistence type="predicted"/>
<sequence length="63" mass="6888">MTLRQQIEAAGITTEQLDSLVHDAASRIASRVNNEGLSEQLILLDQAGFSDEEIADELGFDLK</sequence>
<reference evidence="1 2" key="1">
    <citation type="submission" date="2024-04" db="EMBL/GenBank/DDBJ databases">
        <title>Marinobacter sp. SBY-1.</title>
        <authorList>
            <person name="Pan C."/>
        </authorList>
    </citation>
    <scope>NUCLEOTIDE SEQUENCE [LARGE SCALE GENOMIC DNA]</scope>
    <source>
        <strain evidence="1 2">SBY-1</strain>
        <plasmid evidence="1 2">unnamed2</plasmid>
    </source>
</reference>
<protein>
    <submittedName>
        <fullName evidence="1">Uncharacterized protein</fullName>
    </submittedName>
</protein>
<evidence type="ECO:0000313" key="2">
    <source>
        <dbReference type="Proteomes" id="UP001445268"/>
    </source>
</evidence>
<dbReference type="EMBL" id="CP152382">
    <property type="protein sequence ID" value="XAF56212.1"/>
    <property type="molecule type" value="Genomic_DNA"/>
</dbReference>
<geneLocation type="plasmid" evidence="1 2">
    <name>unnamed2</name>
</geneLocation>
<gene>
    <name evidence="1" type="ORF">AAGT77_20035</name>
</gene>
<keyword evidence="1" id="KW-0614">Plasmid</keyword>